<dbReference type="AlphaFoldDB" id="A0A833YTR3"/>
<evidence type="ECO:0000256" key="4">
    <source>
        <dbReference type="ARBA" id="ARBA00022723"/>
    </source>
</evidence>
<dbReference type="PROSITE" id="PS00028">
    <property type="entry name" value="ZINC_FINGER_C2H2_1"/>
    <property type="match status" value="1"/>
</dbReference>
<evidence type="ECO:0000256" key="10">
    <source>
        <dbReference type="ARBA" id="ARBA00023163"/>
    </source>
</evidence>
<dbReference type="EMBL" id="JABVXQ010000014">
    <property type="protein sequence ID" value="KAF6080327.1"/>
    <property type="molecule type" value="Genomic_DNA"/>
</dbReference>
<evidence type="ECO:0000256" key="6">
    <source>
        <dbReference type="ARBA" id="ARBA00022771"/>
    </source>
</evidence>
<evidence type="ECO:0000256" key="5">
    <source>
        <dbReference type="ARBA" id="ARBA00022737"/>
    </source>
</evidence>
<keyword evidence="9" id="KW-0805">Transcription regulation</keyword>
<accession>A0A833YTR3</accession>
<feature type="domain" description="C2H2-type" evidence="13">
    <location>
        <begin position="106"/>
        <end position="133"/>
    </location>
</feature>
<evidence type="ECO:0000256" key="8">
    <source>
        <dbReference type="ARBA" id="ARBA00022843"/>
    </source>
</evidence>
<dbReference type="PANTHER" id="PTHR14947:SF24">
    <property type="entry name" value="ZINC FINGER PROTEIN 781-RELATED"/>
    <property type="match status" value="1"/>
</dbReference>
<dbReference type="GO" id="GO:0008270">
    <property type="term" value="F:zinc ion binding"/>
    <property type="evidence" value="ECO:0007669"/>
    <property type="project" value="UniProtKB-KW"/>
</dbReference>
<keyword evidence="3" id="KW-1017">Isopeptide bond</keyword>
<evidence type="ECO:0000256" key="2">
    <source>
        <dbReference type="ARBA" id="ARBA00006991"/>
    </source>
</evidence>
<dbReference type="FunFam" id="3.30.160.60:FF:000951">
    <property type="entry name" value="Zinc finger protein 8"/>
    <property type="match status" value="1"/>
</dbReference>
<dbReference type="InterPro" id="IPR013087">
    <property type="entry name" value="Znf_C2H2_type"/>
</dbReference>
<dbReference type="SUPFAM" id="SSF57667">
    <property type="entry name" value="beta-beta-alpha zinc fingers"/>
    <property type="match status" value="1"/>
</dbReference>
<keyword evidence="5" id="KW-0677">Repeat</keyword>
<dbReference type="Gene3D" id="3.30.160.60">
    <property type="entry name" value="Classic Zinc Finger"/>
    <property type="match status" value="1"/>
</dbReference>
<keyword evidence="11" id="KW-0539">Nucleus</keyword>
<evidence type="ECO:0000256" key="12">
    <source>
        <dbReference type="PROSITE-ProRule" id="PRU00042"/>
    </source>
</evidence>
<protein>
    <recommendedName>
        <fullName evidence="13">C2H2-type domain-containing protein</fullName>
    </recommendedName>
</protein>
<dbReference type="Pfam" id="PF00096">
    <property type="entry name" value="zf-C2H2"/>
    <property type="match status" value="1"/>
</dbReference>
<evidence type="ECO:0000313" key="14">
    <source>
        <dbReference type="EMBL" id="KAF6080327.1"/>
    </source>
</evidence>
<evidence type="ECO:0000256" key="9">
    <source>
        <dbReference type="ARBA" id="ARBA00023015"/>
    </source>
</evidence>
<evidence type="ECO:0000256" key="11">
    <source>
        <dbReference type="ARBA" id="ARBA00023242"/>
    </source>
</evidence>
<organism evidence="14 15">
    <name type="scientific">Phyllostomus discolor</name>
    <name type="common">pale spear-nosed bat</name>
    <dbReference type="NCBI Taxonomy" id="89673"/>
    <lineage>
        <taxon>Eukaryota</taxon>
        <taxon>Metazoa</taxon>
        <taxon>Chordata</taxon>
        <taxon>Craniata</taxon>
        <taxon>Vertebrata</taxon>
        <taxon>Euteleostomi</taxon>
        <taxon>Mammalia</taxon>
        <taxon>Eutheria</taxon>
        <taxon>Laurasiatheria</taxon>
        <taxon>Chiroptera</taxon>
        <taxon>Yangochiroptera</taxon>
        <taxon>Phyllostomidae</taxon>
        <taxon>Phyllostominae</taxon>
        <taxon>Phyllostomus</taxon>
    </lineage>
</organism>
<evidence type="ECO:0000256" key="1">
    <source>
        <dbReference type="ARBA" id="ARBA00004123"/>
    </source>
</evidence>
<dbReference type="InterPro" id="IPR039938">
    <property type="entry name" value="Sp4-like"/>
</dbReference>
<dbReference type="GO" id="GO:0005634">
    <property type="term" value="C:nucleus"/>
    <property type="evidence" value="ECO:0007669"/>
    <property type="project" value="UniProtKB-SubCell"/>
</dbReference>
<keyword evidence="4" id="KW-0479">Metal-binding</keyword>
<comment type="subcellular location">
    <subcellularLocation>
        <location evidence="1">Nucleus</location>
    </subcellularLocation>
</comment>
<evidence type="ECO:0000313" key="15">
    <source>
        <dbReference type="Proteomes" id="UP000664940"/>
    </source>
</evidence>
<evidence type="ECO:0000259" key="13">
    <source>
        <dbReference type="PROSITE" id="PS50157"/>
    </source>
</evidence>
<comment type="similarity">
    <text evidence="2">Belongs to the krueppel C2H2-type zinc-finger protein family.</text>
</comment>
<sequence length="133" mass="15486">MNVGSLSSRDSTSYYTREFTLVRNLMNVIYVENHLAKILTLMYTRKLILERNTINVKNVENPSVESLILMCIREHILDKNFTNVAKPLVIAHHIYNVKGRILDRNYKCSECGKAFSHSFHLTVHKRIHTAEKI</sequence>
<proteinExistence type="inferred from homology"/>
<dbReference type="PROSITE" id="PS50157">
    <property type="entry name" value="ZINC_FINGER_C2H2_2"/>
    <property type="match status" value="1"/>
</dbReference>
<keyword evidence="6 12" id="KW-0863">Zinc-finger</keyword>
<name>A0A833YTR3_9CHIR</name>
<dbReference type="Proteomes" id="UP000664940">
    <property type="component" value="Unassembled WGS sequence"/>
</dbReference>
<keyword evidence="10" id="KW-0804">Transcription</keyword>
<dbReference type="InterPro" id="IPR036236">
    <property type="entry name" value="Znf_C2H2_sf"/>
</dbReference>
<gene>
    <name evidence="14" type="ORF">HJG60_020994</name>
</gene>
<dbReference type="SMART" id="SM00355">
    <property type="entry name" value="ZnF_C2H2"/>
    <property type="match status" value="1"/>
</dbReference>
<comment type="caution">
    <text evidence="14">The sequence shown here is derived from an EMBL/GenBank/DDBJ whole genome shotgun (WGS) entry which is preliminary data.</text>
</comment>
<keyword evidence="8" id="KW-0832">Ubl conjugation</keyword>
<evidence type="ECO:0000256" key="3">
    <source>
        <dbReference type="ARBA" id="ARBA00022499"/>
    </source>
</evidence>
<dbReference type="PANTHER" id="PTHR14947">
    <property type="entry name" value="ZINC FINGER PROTEIN"/>
    <property type="match status" value="1"/>
</dbReference>
<keyword evidence="7" id="KW-0862">Zinc</keyword>
<reference evidence="14 15" key="1">
    <citation type="journal article" date="2020" name="Nature">
        <title>Six reference-quality genomes reveal evolution of bat adaptations.</title>
        <authorList>
            <person name="Jebb D."/>
            <person name="Huang Z."/>
            <person name="Pippel M."/>
            <person name="Hughes G.M."/>
            <person name="Lavrichenko K."/>
            <person name="Devanna P."/>
            <person name="Winkler S."/>
            <person name="Jermiin L.S."/>
            <person name="Skirmuntt E.C."/>
            <person name="Katzourakis A."/>
            <person name="Burkitt-Gray L."/>
            <person name="Ray D.A."/>
            <person name="Sullivan K.A.M."/>
            <person name="Roscito J.G."/>
            <person name="Kirilenko B.M."/>
            <person name="Davalos L.M."/>
            <person name="Corthals A.P."/>
            <person name="Power M.L."/>
            <person name="Jones G."/>
            <person name="Ransome R.D."/>
            <person name="Dechmann D.K.N."/>
            <person name="Locatelli A.G."/>
            <person name="Puechmaille S.J."/>
            <person name="Fedrigo O."/>
            <person name="Jarvis E.D."/>
            <person name="Hiller M."/>
            <person name="Vernes S.C."/>
            <person name="Myers E.W."/>
            <person name="Teeling E.C."/>
        </authorList>
    </citation>
    <scope>NUCLEOTIDE SEQUENCE [LARGE SCALE GENOMIC DNA]</scope>
    <source>
        <strain evidence="14">Bat1K_MPI-CBG_1</strain>
    </source>
</reference>
<evidence type="ECO:0000256" key="7">
    <source>
        <dbReference type="ARBA" id="ARBA00022833"/>
    </source>
</evidence>